<accession>A0A0M3QF57</accession>
<evidence type="ECO:0008006" key="3">
    <source>
        <dbReference type="Google" id="ProtNLM"/>
    </source>
</evidence>
<dbReference type="Proteomes" id="UP000057158">
    <property type="component" value="Chromosome"/>
</dbReference>
<dbReference type="KEGG" id="des:DSOUD_0852"/>
<name>A0A0M3QF57_9BACT</name>
<dbReference type="AlphaFoldDB" id="A0A0M3QF57"/>
<keyword evidence="2" id="KW-1185">Reference proteome</keyword>
<evidence type="ECO:0000313" key="2">
    <source>
        <dbReference type="Proteomes" id="UP000057158"/>
    </source>
</evidence>
<dbReference type="PATRIC" id="fig|1603606.3.peg.935"/>
<protein>
    <recommendedName>
        <fullName evidence="3">DNA-binding protein</fullName>
    </recommendedName>
</protein>
<sequence>MVKERAEKKLEGMLRASGLHKKASYSPGEVQAILGCSESTYWRLLARCERDPGTDQLRYPDCLDSYMLQRTRRVRFDELVEYLIRNNTYERNHGIDPNQLDLFGT</sequence>
<dbReference type="OrthoDB" id="5402434at2"/>
<proteinExistence type="predicted"/>
<reference evidence="1 2" key="1">
    <citation type="submission" date="2015-07" db="EMBL/GenBank/DDBJ databases">
        <title>Isolation and Genomic Characterization of a Novel Halophilic Metal-Reducing Deltaproteobacterium from the Deep Subsurface.</title>
        <authorList>
            <person name="Badalamenti J.P."/>
            <person name="Summers Z.M."/>
            <person name="Gralnick J.A."/>
            <person name="Bond D.R."/>
        </authorList>
    </citation>
    <scope>NUCLEOTIDE SEQUENCE [LARGE SCALE GENOMIC DNA]</scope>
    <source>
        <strain evidence="1 2">WTL</strain>
    </source>
</reference>
<evidence type="ECO:0000313" key="1">
    <source>
        <dbReference type="EMBL" id="ALC15639.1"/>
    </source>
</evidence>
<dbReference type="STRING" id="1603606.DSOUD_0852"/>
<dbReference type="RefSeq" id="WP_053549826.1">
    <property type="nucleotide sequence ID" value="NZ_CP010802.1"/>
</dbReference>
<dbReference type="EMBL" id="CP010802">
    <property type="protein sequence ID" value="ALC15639.1"/>
    <property type="molecule type" value="Genomic_DNA"/>
</dbReference>
<organism evidence="1 2">
    <name type="scientific">Desulfuromonas soudanensis</name>
    <dbReference type="NCBI Taxonomy" id="1603606"/>
    <lineage>
        <taxon>Bacteria</taxon>
        <taxon>Pseudomonadati</taxon>
        <taxon>Thermodesulfobacteriota</taxon>
        <taxon>Desulfuromonadia</taxon>
        <taxon>Desulfuromonadales</taxon>
        <taxon>Desulfuromonadaceae</taxon>
        <taxon>Desulfuromonas</taxon>
    </lineage>
</organism>
<gene>
    <name evidence="1" type="ORF">DSOUD_0852</name>
</gene>